<comment type="pathway">
    <text evidence="1">Purine metabolism; 7-cyano-7-deazaguanine biosynthesis.</text>
</comment>
<evidence type="ECO:0000256" key="5">
    <source>
        <dbReference type="ARBA" id="ARBA00031449"/>
    </source>
</evidence>
<dbReference type="InterPro" id="IPR007115">
    <property type="entry name" value="6-PTP_synth/QueD"/>
</dbReference>
<evidence type="ECO:0000313" key="7">
    <source>
        <dbReference type="EMBL" id="EFL43883.1"/>
    </source>
</evidence>
<comment type="catalytic activity">
    <reaction evidence="6">
        <text>7,8-dihydroneopterin 3'-triphosphate + H2O = 6-carboxy-5,6,7,8-tetrahydropterin + triphosphate + acetaldehyde + 2 H(+)</text>
        <dbReference type="Rhea" id="RHEA:27966"/>
        <dbReference type="ChEBI" id="CHEBI:15343"/>
        <dbReference type="ChEBI" id="CHEBI:15377"/>
        <dbReference type="ChEBI" id="CHEBI:15378"/>
        <dbReference type="ChEBI" id="CHEBI:18036"/>
        <dbReference type="ChEBI" id="CHEBI:58462"/>
        <dbReference type="ChEBI" id="CHEBI:61032"/>
        <dbReference type="EC" id="4.1.2.50"/>
    </reaction>
</comment>
<accession>A0ABP2J3I0</accession>
<evidence type="ECO:0000313" key="8">
    <source>
        <dbReference type="Proteomes" id="UP000004431"/>
    </source>
</evidence>
<protein>
    <recommendedName>
        <fullName evidence="4">6-carboxy-5,6,7,8-tetrahydropterin synthase</fullName>
        <ecNumber evidence="3">4.1.2.50</ecNumber>
    </recommendedName>
    <alternativeName>
        <fullName evidence="5">Queuosine biosynthesis protein QueD</fullName>
    </alternativeName>
</protein>
<comment type="caution">
    <text evidence="7">The sequence shown here is derived from an EMBL/GenBank/DDBJ whole genome shotgun (WGS) entry which is preliminary data.</text>
</comment>
<sequence length="177" mass="19912">MTLAICSRAAFARPQLEGTTMGFGLKTEAHFNAAHFLTDFQGKCENIHGHRWRVVVYLYADTLDTSGENRDMLIDFGVFKKAVREEVAKFDHQFIVERGSLANDTIACLERETFSLLMVDFRTTAENFARYFYTRLTSRGFGVSRVDVYETPNNCAIYYGPCGGPHDGSDASVVHMA</sequence>
<evidence type="ECO:0000256" key="4">
    <source>
        <dbReference type="ARBA" id="ARBA00018141"/>
    </source>
</evidence>
<dbReference type="SUPFAM" id="SSF55620">
    <property type="entry name" value="Tetrahydrobiopterin biosynthesis enzymes-like"/>
    <property type="match status" value="1"/>
</dbReference>
<dbReference type="EC" id="4.1.2.50" evidence="3"/>
<dbReference type="Gene3D" id="3.30.479.10">
    <property type="entry name" value="6-pyruvoyl tetrahydropterin synthase/QueD"/>
    <property type="match status" value="1"/>
</dbReference>
<name>A0ABP2J3I0_9ACTN</name>
<dbReference type="Proteomes" id="UP000004431">
    <property type="component" value="Unassembled WGS sequence"/>
</dbReference>
<organism evidence="7 8">
    <name type="scientific">Fannyhessea vaginae PB189-T1-4</name>
    <dbReference type="NCBI Taxonomy" id="866774"/>
    <lineage>
        <taxon>Bacteria</taxon>
        <taxon>Bacillati</taxon>
        <taxon>Actinomycetota</taxon>
        <taxon>Coriobacteriia</taxon>
        <taxon>Coriobacteriales</taxon>
        <taxon>Atopobiaceae</taxon>
        <taxon>Fannyhessea</taxon>
    </lineage>
</organism>
<evidence type="ECO:0000256" key="2">
    <source>
        <dbReference type="ARBA" id="ARBA00008900"/>
    </source>
</evidence>
<evidence type="ECO:0000256" key="1">
    <source>
        <dbReference type="ARBA" id="ARBA00005061"/>
    </source>
</evidence>
<dbReference type="Pfam" id="PF01242">
    <property type="entry name" value="PTPS"/>
    <property type="match status" value="1"/>
</dbReference>
<dbReference type="PANTHER" id="PTHR12589">
    <property type="entry name" value="PYRUVOYL TETRAHYDROBIOPTERIN SYNTHASE"/>
    <property type="match status" value="1"/>
</dbReference>
<dbReference type="EMBL" id="AEDQ01000029">
    <property type="protein sequence ID" value="EFL43883.1"/>
    <property type="molecule type" value="Genomic_DNA"/>
</dbReference>
<reference evidence="7 8" key="1">
    <citation type="submission" date="2010-08" db="EMBL/GenBank/DDBJ databases">
        <authorList>
            <person name="Durkin A.S."/>
            <person name="Madupu R."/>
            <person name="Torralba M."/>
            <person name="Gillis M."/>
            <person name="Methe B."/>
            <person name="Sutton G."/>
            <person name="Nelson K.E."/>
        </authorList>
    </citation>
    <scope>NUCLEOTIDE SEQUENCE [LARGE SCALE GENOMIC DNA]</scope>
    <source>
        <strain evidence="7 8">PB189-T1-4</strain>
    </source>
</reference>
<gene>
    <name evidence="7" type="ORF">HMPREF9248_0485</name>
</gene>
<evidence type="ECO:0000256" key="3">
    <source>
        <dbReference type="ARBA" id="ARBA00012982"/>
    </source>
</evidence>
<evidence type="ECO:0000256" key="6">
    <source>
        <dbReference type="ARBA" id="ARBA00048807"/>
    </source>
</evidence>
<proteinExistence type="inferred from homology"/>
<dbReference type="PANTHER" id="PTHR12589:SF8">
    <property type="entry name" value="6-CARBOXY-5,6,7,8-TETRAHYDROPTERIN SYNTHASE"/>
    <property type="match status" value="1"/>
</dbReference>
<dbReference type="InterPro" id="IPR038418">
    <property type="entry name" value="6-PTP_synth/QueD_sf"/>
</dbReference>
<keyword evidence="8" id="KW-1185">Reference proteome</keyword>
<comment type="similarity">
    <text evidence="2">Belongs to the PTPS family. QueD subfamily.</text>
</comment>